<dbReference type="EMBL" id="LGGO01000075">
    <property type="protein sequence ID" value="KUK77021.1"/>
    <property type="molecule type" value="Genomic_DNA"/>
</dbReference>
<dbReference type="Proteomes" id="UP000053904">
    <property type="component" value="Unassembled WGS sequence"/>
</dbReference>
<dbReference type="InterPro" id="IPR029052">
    <property type="entry name" value="Metallo-depent_PP-like"/>
</dbReference>
<evidence type="ECO:0000256" key="2">
    <source>
        <dbReference type="SAM" id="Phobius"/>
    </source>
</evidence>
<keyword evidence="2" id="KW-1133">Transmembrane helix</keyword>
<dbReference type="Pfam" id="PF09587">
    <property type="entry name" value="PGA_cap"/>
    <property type="match status" value="1"/>
</dbReference>
<dbReference type="SMART" id="SM00854">
    <property type="entry name" value="PGA_cap"/>
    <property type="match status" value="1"/>
</dbReference>
<keyword evidence="2" id="KW-0472">Membrane</keyword>
<name>A0A117M043_9BACT</name>
<reference evidence="5" key="1">
    <citation type="journal article" date="2015" name="MBio">
        <title>Genome-Resolved Metagenomic Analysis Reveals Roles for Candidate Phyla and Other Microbial Community Members in Biogeochemical Transformations in Oil Reservoirs.</title>
        <authorList>
            <person name="Hu P."/>
            <person name="Tom L."/>
            <person name="Singh A."/>
            <person name="Thomas B.C."/>
            <person name="Baker B.J."/>
            <person name="Piceno Y.M."/>
            <person name="Andersen G.L."/>
            <person name="Banfield J.F."/>
        </authorList>
    </citation>
    <scope>NUCLEOTIDE SEQUENCE [LARGE SCALE GENOMIC DNA]</scope>
</reference>
<dbReference type="PANTHER" id="PTHR33393">
    <property type="entry name" value="POLYGLUTAMINE SYNTHESIS ACCESSORY PROTEIN RV0574C-RELATED"/>
    <property type="match status" value="1"/>
</dbReference>
<dbReference type="InterPro" id="IPR019079">
    <property type="entry name" value="Capsule_synth_CapA"/>
</dbReference>
<gene>
    <name evidence="4" type="ORF">XD93_0591</name>
</gene>
<dbReference type="PANTHER" id="PTHR33393:SF11">
    <property type="entry name" value="POLYGLUTAMINE SYNTHESIS ACCESSORY PROTEIN RV0574C-RELATED"/>
    <property type="match status" value="1"/>
</dbReference>
<proteinExistence type="inferred from homology"/>
<evidence type="ECO:0000259" key="3">
    <source>
        <dbReference type="SMART" id="SM00854"/>
    </source>
</evidence>
<evidence type="ECO:0000313" key="4">
    <source>
        <dbReference type="EMBL" id="KUK77021.1"/>
    </source>
</evidence>
<feature type="domain" description="Capsule synthesis protein CapA" evidence="3">
    <location>
        <begin position="256"/>
        <end position="459"/>
    </location>
</feature>
<comment type="caution">
    <text evidence="4">The sequence shown here is derived from an EMBL/GenBank/DDBJ whole genome shotgun (WGS) entry which is preliminary data.</text>
</comment>
<evidence type="ECO:0000313" key="5">
    <source>
        <dbReference type="Proteomes" id="UP000053904"/>
    </source>
</evidence>
<feature type="transmembrane region" description="Helical" evidence="2">
    <location>
        <begin position="20"/>
        <end position="37"/>
    </location>
</feature>
<dbReference type="SUPFAM" id="SSF56300">
    <property type="entry name" value="Metallo-dependent phosphatases"/>
    <property type="match status" value="1"/>
</dbReference>
<accession>A0A117M043</accession>
<protein>
    <recommendedName>
        <fullName evidence="3">Capsule synthesis protein CapA domain-containing protein</fullName>
    </recommendedName>
</protein>
<feature type="non-terminal residue" evidence="4">
    <location>
        <position position="460"/>
    </location>
</feature>
<dbReference type="Gene3D" id="3.60.21.10">
    <property type="match status" value="1"/>
</dbReference>
<keyword evidence="2" id="KW-0812">Transmembrane</keyword>
<evidence type="ECO:0000256" key="1">
    <source>
        <dbReference type="ARBA" id="ARBA00005662"/>
    </source>
</evidence>
<comment type="similarity">
    <text evidence="1">Belongs to the CapA family.</text>
</comment>
<dbReference type="InterPro" id="IPR052169">
    <property type="entry name" value="CW_Biosynth-Accessory"/>
</dbReference>
<sequence length="460" mass="52073">MKRINIKDNDKKSKVRKSYFLFALIISLLGTPLYLYITDKTATTQAVKSVLSINTGRIVYDTYDVYLDNIGPYYSDEFINSLSAIQYQDKSRFNFVDNIENADIVIKQGESEDPLHTQYLLPVGHFYWLEDSIFSEDLLNGEYEILLEEETYSNFSSILKQNYKGVEIREVSSLLEELKDKDCNCVGMVIPEDIRKEYKLLKYDNRYYLDTFDGGIKISLVLEKQNEEIPLDFVKNIITTNIELESSDFREDTVAKVNMTGVTAMGRRVIEAMNDRNDYDYPAEKIGGFLSDADLTHTSNEVSFVDGCSVYTGLRFCSRPEAIATLKAVGVDLIELTGNHNNDFGSTNNTKTIELYKSEGIEHFGGGLNSEDAAKPYITEIDGNKIGFLGYNYYDAIVTRGTNALAGANKAGANPYSESKMKSDIESMRDEVDVIIVDLQFQECYSYPPGDVIYPICYKP</sequence>
<dbReference type="AlphaFoldDB" id="A0A117M043"/>
<organism evidence="4 5">
    <name type="scientific">candidate division WS6 bacterium 34_10</name>
    <dbReference type="NCBI Taxonomy" id="1641389"/>
    <lineage>
        <taxon>Bacteria</taxon>
        <taxon>Candidatus Dojkabacteria</taxon>
    </lineage>
</organism>